<accession>A0AAE0YSS2</accession>
<protein>
    <recommendedName>
        <fullName evidence="23">Serine/threonine-protein kinase STK11</fullName>
        <ecNumber evidence="6">2.7.11.1</ecNumber>
    </recommendedName>
</protein>
<keyword evidence="20" id="KW-0131">Cell cycle</keyword>
<evidence type="ECO:0000256" key="9">
    <source>
        <dbReference type="ARBA" id="ARBA00022553"/>
    </source>
</evidence>
<keyword evidence="29" id="KW-1185">Reference proteome</keyword>
<comment type="caution">
    <text evidence="28">The sequence shown here is derived from an EMBL/GenBank/DDBJ whole genome shotgun (WGS) entry which is preliminary data.</text>
</comment>
<gene>
    <name evidence="28" type="ORF">RRG08_033010</name>
</gene>
<dbReference type="InterPro" id="IPR011009">
    <property type="entry name" value="Kinase-like_dom_sf"/>
</dbReference>
<feature type="domain" description="Protein kinase" evidence="27">
    <location>
        <begin position="56"/>
        <end position="316"/>
    </location>
</feature>
<evidence type="ECO:0000256" key="14">
    <source>
        <dbReference type="ARBA" id="ARBA00022763"/>
    </source>
</evidence>
<keyword evidence="17" id="KW-0460">Magnesium</keyword>
<evidence type="ECO:0000256" key="4">
    <source>
        <dbReference type="ARBA" id="ARBA00004496"/>
    </source>
</evidence>
<dbReference type="GO" id="GO:0035556">
    <property type="term" value="P:intracellular signal transduction"/>
    <property type="evidence" value="ECO:0007669"/>
    <property type="project" value="TreeGrafter"/>
</dbReference>
<keyword evidence="12" id="KW-0479">Metal-binding</keyword>
<dbReference type="Pfam" id="PF00069">
    <property type="entry name" value="Pkinase"/>
    <property type="match status" value="1"/>
</dbReference>
<dbReference type="SMART" id="SM00220">
    <property type="entry name" value="S_TKc"/>
    <property type="match status" value="1"/>
</dbReference>
<keyword evidence="8 25" id="KW-0723">Serine/threonine-protein kinase</keyword>
<dbReference type="InterPro" id="IPR017441">
    <property type="entry name" value="Protein_kinase_ATP_BS"/>
</dbReference>
<evidence type="ECO:0000256" key="24">
    <source>
        <dbReference type="PROSITE-ProRule" id="PRU10141"/>
    </source>
</evidence>
<feature type="compositionally biased region" description="Basic residues" evidence="26">
    <location>
        <begin position="431"/>
        <end position="441"/>
    </location>
</feature>
<comment type="catalytic activity">
    <reaction evidence="22">
        <text>L-seryl-[protein] + ATP = O-phospho-L-seryl-[protein] + ADP + H(+)</text>
        <dbReference type="Rhea" id="RHEA:17989"/>
        <dbReference type="Rhea" id="RHEA-COMP:9863"/>
        <dbReference type="Rhea" id="RHEA-COMP:11604"/>
        <dbReference type="ChEBI" id="CHEBI:15378"/>
        <dbReference type="ChEBI" id="CHEBI:29999"/>
        <dbReference type="ChEBI" id="CHEBI:30616"/>
        <dbReference type="ChEBI" id="CHEBI:83421"/>
        <dbReference type="ChEBI" id="CHEBI:456216"/>
        <dbReference type="EC" id="2.7.11.1"/>
    </reaction>
</comment>
<evidence type="ECO:0000256" key="22">
    <source>
        <dbReference type="ARBA" id="ARBA00048679"/>
    </source>
</evidence>
<feature type="region of interest" description="Disordered" evidence="26">
    <location>
        <begin position="404"/>
        <end position="448"/>
    </location>
</feature>
<sequence>MDQEEFPGTSNEDQNAAAMDMFYGIADDGDLVIHRVESDQVVYKPQRHKVKMLGKYLVGGMLGEGSYGTVKELLDTESLCRRAVKILKKRKLRKIPNGEQNVRREISLLKRLQHRNVIQLIDVIHNEEKQKMYMIMEYCASELQEMLDSVPEKKFPVWQAHGYFCQLINGLEYLHSQGIIHKDIKPGNLLVTNDECLKITDLGVAEALGQFARTDECRTGQGSPAFQPPEIANGQDVFSGFKVDVWSSGVTLYNITTGKYPYDGDNIYKLFENISKGDYSIPEGVSEMLSDLLKGMLAYDATVRYTLQQIRQHPWFIKQHPRVFASVKIPPRPEDPDDVLRTMTVIPSLHAMHYGDDSEEDEEDEDQIHEFSVPCHDEPNDEHVSLSFGNEVRDHTVPFEQRQSHDVVGEDDGALQGAVPVPNSDYEMKGKKGKSRSRKSKFSSCKQS</sequence>
<evidence type="ECO:0000256" key="12">
    <source>
        <dbReference type="ARBA" id="ARBA00022723"/>
    </source>
</evidence>
<evidence type="ECO:0000256" key="23">
    <source>
        <dbReference type="ARBA" id="ARBA00068788"/>
    </source>
</evidence>
<dbReference type="CDD" id="cd14119">
    <property type="entry name" value="STKc_LKB1"/>
    <property type="match status" value="1"/>
</dbReference>
<name>A0AAE0YSS2_9GAST</name>
<dbReference type="PROSITE" id="PS00108">
    <property type="entry name" value="PROTEIN_KINASE_ST"/>
    <property type="match status" value="1"/>
</dbReference>
<dbReference type="InterPro" id="IPR008271">
    <property type="entry name" value="Ser/Thr_kinase_AS"/>
</dbReference>
<dbReference type="InterPro" id="IPR000719">
    <property type="entry name" value="Prot_kinase_dom"/>
</dbReference>
<evidence type="ECO:0000256" key="1">
    <source>
        <dbReference type="ARBA" id="ARBA00001936"/>
    </source>
</evidence>
<evidence type="ECO:0000256" key="11">
    <source>
        <dbReference type="ARBA" id="ARBA00022703"/>
    </source>
</evidence>
<reference evidence="28" key="1">
    <citation type="journal article" date="2023" name="G3 (Bethesda)">
        <title>A reference genome for the long-term kleptoplast-retaining sea slug Elysia crispata morphotype clarki.</title>
        <authorList>
            <person name="Eastman K.E."/>
            <person name="Pendleton A.L."/>
            <person name="Shaikh M.A."/>
            <person name="Suttiyut T."/>
            <person name="Ogas R."/>
            <person name="Tomko P."/>
            <person name="Gavelis G."/>
            <person name="Widhalm J.R."/>
            <person name="Wisecaver J.H."/>
        </authorList>
    </citation>
    <scope>NUCLEOTIDE SEQUENCE</scope>
    <source>
        <strain evidence="28">ECLA1</strain>
    </source>
</reference>
<evidence type="ECO:0000313" key="28">
    <source>
        <dbReference type="EMBL" id="KAK3756126.1"/>
    </source>
</evidence>
<evidence type="ECO:0000256" key="20">
    <source>
        <dbReference type="ARBA" id="ARBA00023306"/>
    </source>
</evidence>
<evidence type="ECO:0000256" key="3">
    <source>
        <dbReference type="ARBA" id="ARBA00004123"/>
    </source>
</evidence>
<evidence type="ECO:0000256" key="2">
    <source>
        <dbReference type="ARBA" id="ARBA00001946"/>
    </source>
</evidence>
<evidence type="ECO:0000256" key="15">
    <source>
        <dbReference type="ARBA" id="ARBA00022777"/>
    </source>
</evidence>
<evidence type="ECO:0000256" key="8">
    <source>
        <dbReference type="ARBA" id="ARBA00022527"/>
    </source>
</evidence>
<dbReference type="SUPFAM" id="SSF56112">
    <property type="entry name" value="Protein kinase-like (PK-like)"/>
    <property type="match status" value="1"/>
</dbReference>
<keyword evidence="11" id="KW-0053">Apoptosis</keyword>
<dbReference type="GO" id="GO:0005524">
    <property type="term" value="F:ATP binding"/>
    <property type="evidence" value="ECO:0007669"/>
    <property type="project" value="UniProtKB-UniRule"/>
</dbReference>
<evidence type="ECO:0000259" key="27">
    <source>
        <dbReference type="PROSITE" id="PS50011"/>
    </source>
</evidence>
<dbReference type="FunFam" id="3.30.200.20:FF:000235">
    <property type="entry name" value="serine/threonine-protein kinase STK11"/>
    <property type="match status" value="1"/>
</dbReference>
<keyword evidence="18" id="KW-0464">Manganese</keyword>
<evidence type="ECO:0000256" key="26">
    <source>
        <dbReference type="SAM" id="MobiDB-lite"/>
    </source>
</evidence>
<dbReference type="GO" id="GO:0005634">
    <property type="term" value="C:nucleus"/>
    <property type="evidence" value="ECO:0007669"/>
    <property type="project" value="UniProtKB-SubCell"/>
</dbReference>
<dbReference type="FunFam" id="1.10.510.10:FF:000245">
    <property type="entry name" value="serine/threonine-protein kinase STK11"/>
    <property type="match status" value="1"/>
</dbReference>
<keyword evidence="16 24" id="KW-0067">ATP-binding</keyword>
<dbReference type="PANTHER" id="PTHR24346:SF94">
    <property type="entry name" value="NON-SPECIFIC SERINE_THREONINE PROTEIN KINASE"/>
    <property type="match status" value="1"/>
</dbReference>
<comment type="cofactor">
    <cofactor evidence="1">
        <name>Mn(2+)</name>
        <dbReference type="ChEBI" id="CHEBI:29035"/>
    </cofactor>
</comment>
<dbReference type="AlphaFoldDB" id="A0AAE0YSS2"/>
<evidence type="ECO:0000256" key="5">
    <source>
        <dbReference type="ARBA" id="ARBA00009985"/>
    </source>
</evidence>
<dbReference type="GO" id="GO:0001558">
    <property type="term" value="P:regulation of cell growth"/>
    <property type="evidence" value="ECO:0007669"/>
    <property type="project" value="InterPro"/>
</dbReference>
<feature type="binding site" evidence="24">
    <location>
        <position position="85"/>
    </location>
    <ligand>
        <name>ATP</name>
        <dbReference type="ChEBI" id="CHEBI:30616"/>
    </ligand>
</feature>
<evidence type="ECO:0000256" key="21">
    <source>
        <dbReference type="ARBA" id="ARBA00047899"/>
    </source>
</evidence>
<dbReference type="GO" id="GO:0004674">
    <property type="term" value="F:protein serine/threonine kinase activity"/>
    <property type="evidence" value="ECO:0007669"/>
    <property type="project" value="UniProtKB-KW"/>
</dbReference>
<dbReference type="GO" id="GO:0005737">
    <property type="term" value="C:cytoplasm"/>
    <property type="evidence" value="ECO:0007669"/>
    <property type="project" value="UniProtKB-SubCell"/>
</dbReference>
<evidence type="ECO:0000256" key="19">
    <source>
        <dbReference type="ARBA" id="ARBA00023242"/>
    </source>
</evidence>
<dbReference type="GO" id="GO:0046872">
    <property type="term" value="F:metal ion binding"/>
    <property type="evidence" value="ECO:0007669"/>
    <property type="project" value="UniProtKB-KW"/>
</dbReference>
<dbReference type="GO" id="GO:0030295">
    <property type="term" value="F:protein kinase activator activity"/>
    <property type="evidence" value="ECO:0007669"/>
    <property type="project" value="InterPro"/>
</dbReference>
<keyword evidence="14" id="KW-0227">DNA damage</keyword>
<keyword evidence="10" id="KW-0808">Transferase</keyword>
<dbReference type="GO" id="GO:0006915">
    <property type="term" value="P:apoptotic process"/>
    <property type="evidence" value="ECO:0007669"/>
    <property type="project" value="UniProtKB-KW"/>
</dbReference>
<comment type="cofactor">
    <cofactor evidence="2">
        <name>Mg(2+)</name>
        <dbReference type="ChEBI" id="CHEBI:18420"/>
    </cofactor>
</comment>
<evidence type="ECO:0000256" key="7">
    <source>
        <dbReference type="ARBA" id="ARBA00022490"/>
    </source>
</evidence>
<evidence type="ECO:0000313" key="29">
    <source>
        <dbReference type="Proteomes" id="UP001283361"/>
    </source>
</evidence>
<proteinExistence type="inferred from homology"/>
<dbReference type="InterPro" id="IPR039154">
    <property type="entry name" value="LKB1_c"/>
</dbReference>
<dbReference type="Gene3D" id="1.10.510.10">
    <property type="entry name" value="Transferase(Phosphotransferase) domain 1"/>
    <property type="match status" value="1"/>
</dbReference>
<dbReference type="EMBL" id="JAWDGP010005555">
    <property type="protein sequence ID" value="KAK3756126.1"/>
    <property type="molecule type" value="Genomic_DNA"/>
</dbReference>
<evidence type="ECO:0000256" key="16">
    <source>
        <dbReference type="ARBA" id="ARBA00022840"/>
    </source>
</evidence>
<comment type="catalytic activity">
    <reaction evidence="21">
        <text>L-threonyl-[protein] + ATP = O-phospho-L-threonyl-[protein] + ADP + H(+)</text>
        <dbReference type="Rhea" id="RHEA:46608"/>
        <dbReference type="Rhea" id="RHEA-COMP:11060"/>
        <dbReference type="Rhea" id="RHEA-COMP:11605"/>
        <dbReference type="ChEBI" id="CHEBI:15378"/>
        <dbReference type="ChEBI" id="CHEBI:30013"/>
        <dbReference type="ChEBI" id="CHEBI:30616"/>
        <dbReference type="ChEBI" id="CHEBI:61977"/>
        <dbReference type="ChEBI" id="CHEBI:456216"/>
        <dbReference type="EC" id="2.7.11.1"/>
    </reaction>
</comment>
<keyword evidence="7" id="KW-0963">Cytoplasm</keyword>
<evidence type="ECO:0000256" key="13">
    <source>
        <dbReference type="ARBA" id="ARBA00022741"/>
    </source>
</evidence>
<evidence type="ECO:0000256" key="17">
    <source>
        <dbReference type="ARBA" id="ARBA00022842"/>
    </source>
</evidence>
<evidence type="ECO:0000256" key="18">
    <source>
        <dbReference type="ARBA" id="ARBA00023211"/>
    </source>
</evidence>
<keyword evidence="13 24" id="KW-0547">Nucleotide-binding</keyword>
<dbReference type="PANTHER" id="PTHR24346">
    <property type="entry name" value="MAP/MICROTUBULE AFFINITY-REGULATING KINASE"/>
    <property type="match status" value="1"/>
</dbReference>
<dbReference type="PROSITE" id="PS50011">
    <property type="entry name" value="PROTEIN_KINASE_DOM"/>
    <property type="match status" value="1"/>
</dbReference>
<dbReference type="GO" id="GO:0006974">
    <property type="term" value="P:DNA damage response"/>
    <property type="evidence" value="ECO:0007669"/>
    <property type="project" value="UniProtKB-KW"/>
</dbReference>
<keyword evidence="19" id="KW-0539">Nucleus</keyword>
<keyword evidence="9" id="KW-0597">Phosphoprotein</keyword>
<evidence type="ECO:0000256" key="6">
    <source>
        <dbReference type="ARBA" id="ARBA00012513"/>
    </source>
</evidence>
<evidence type="ECO:0000256" key="10">
    <source>
        <dbReference type="ARBA" id="ARBA00022679"/>
    </source>
</evidence>
<dbReference type="GO" id="GO:0030010">
    <property type="term" value="P:establishment of cell polarity"/>
    <property type="evidence" value="ECO:0007669"/>
    <property type="project" value="InterPro"/>
</dbReference>
<evidence type="ECO:0000256" key="25">
    <source>
        <dbReference type="RuleBase" id="RU000304"/>
    </source>
</evidence>
<dbReference type="EC" id="2.7.11.1" evidence="6"/>
<organism evidence="28 29">
    <name type="scientific">Elysia crispata</name>
    <name type="common">lettuce slug</name>
    <dbReference type="NCBI Taxonomy" id="231223"/>
    <lineage>
        <taxon>Eukaryota</taxon>
        <taxon>Metazoa</taxon>
        <taxon>Spiralia</taxon>
        <taxon>Lophotrochozoa</taxon>
        <taxon>Mollusca</taxon>
        <taxon>Gastropoda</taxon>
        <taxon>Heterobranchia</taxon>
        <taxon>Euthyneura</taxon>
        <taxon>Panpulmonata</taxon>
        <taxon>Sacoglossa</taxon>
        <taxon>Placobranchoidea</taxon>
        <taxon>Plakobranchidae</taxon>
        <taxon>Elysia</taxon>
    </lineage>
</organism>
<dbReference type="Gene3D" id="3.30.200.20">
    <property type="entry name" value="Phosphorylase Kinase, domain 1"/>
    <property type="match status" value="1"/>
</dbReference>
<comment type="subcellular location">
    <subcellularLocation>
        <location evidence="4">Cytoplasm</location>
    </subcellularLocation>
    <subcellularLocation>
        <location evidence="3">Nucleus</location>
    </subcellularLocation>
</comment>
<dbReference type="PROSITE" id="PS00107">
    <property type="entry name" value="PROTEIN_KINASE_ATP"/>
    <property type="match status" value="1"/>
</dbReference>
<dbReference type="GO" id="GO:0042593">
    <property type="term" value="P:glucose homeostasis"/>
    <property type="evidence" value="ECO:0007669"/>
    <property type="project" value="InterPro"/>
</dbReference>
<keyword evidence="15" id="KW-0418">Kinase</keyword>
<comment type="similarity">
    <text evidence="5">Belongs to the protein kinase superfamily. CAMK Ser/Thr protein kinase family. LKB1 subfamily.</text>
</comment>
<dbReference type="Proteomes" id="UP001283361">
    <property type="component" value="Unassembled WGS sequence"/>
</dbReference>